<organism evidence="1">
    <name type="scientific">Oryza nivara</name>
    <name type="common">Indian wild rice</name>
    <name type="synonym">Oryza sativa f. spontanea</name>
    <dbReference type="NCBI Taxonomy" id="4536"/>
    <lineage>
        <taxon>Eukaryota</taxon>
        <taxon>Viridiplantae</taxon>
        <taxon>Streptophyta</taxon>
        <taxon>Embryophyta</taxon>
        <taxon>Tracheophyta</taxon>
        <taxon>Spermatophyta</taxon>
        <taxon>Magnoliopsida</taxon>
        <taxon>Liliopsida</taxon>
        <taxon>Poales</taxon>
        <taxon>Poaceae</taxon>
        <taxon>BOP clade</taxon>
        <taxon>Oryzoideae</taxon>
        <taxon>Oryzeae</taxon>
        <taxon>Oryzinae</taxon>
        <taxon>Oryza</taxon>
    </lineage>
</organism>
<accession>A0A0E0G4G7</accession>
<reference evidence="1" key="1">
    <citation type="submission" date="2015-04" db="UniProtKB">
        <authorList>
            <consortium name="EnsemblPlants"/>
        </authorList>
    </citation>
    <scope>IDENTIFICATION</scope>
    <source>
        <strain evidence="1">SL10</strain>
    </source>
</reference>
<keyword evidence="2" id="KW-1185">Reference proteome</keyword>
<dbReference type="Proteomes" id="UP000006591">
    <property type="component" value="Chromosome 2"/>
</dbReference>
<dbReference type="HOGENOM" id="CLU_2403375_0_0_1"/>
<reference evidence="1" key="2">
    <citation type="submission" date="2018-04" db="EMBL/GenBank/DDBJ databases">
        <title>OnivRS2 (Oryza nivara Reference Sequence Version 2).</title>
        <authorList>
            <person name="Zhang J."/>
            <person name="Kudrna D."/>
            <person name="Lee S."/>
            <person name="Talag J."/>
            <person name="Rajasekar S."/>
            <person name="Welchert J."/>
            <person name="Hsing Y.-I."/>
            <person name="Wing R.A."/>
        </authorList>
    </citation>
    <scope>NUCLEOTIDE SEQUENCE [LARGE SCALE GENOMIC DNA]</scope>
    <source>
        <strain evidence="1">SL10</strain>
    </source>
</reference>
<protein>
    <submittedName>
        <fullName evidence="1">Uncharacterized protein</fullName>
    </submittedName>
</protein>
<sequence>MAIDPKAGTVEGLNGAAAAESLLAVSLAPDRTALAAAGVVAGLADRELGLEEFSALFGLLALTPVLRFPVDRPFGTASCHPSSDRESPCHFQY</sequence>
<dbReference type="Gramene" id="ONIVA02G12190.1">
    <property type="protein sequence ID" value="ONIVA02G12190.1"/>
    <property type="gene ID" value="ONIVA02G12190"/>
</dbReference>
<evidence type="ECO:0000313" key="2">
    <source>
        <dbReference type="Proteomes" id="UP000006591"/>
    </source>
</evidence>
<proteinExistence type="predicted"/>
<evidence type="ECO:0000313" key="1">
    <source>
        <dbReference type="EnsemblPlants" id="ONIVA02G12190.1"/>
    </source>
</evidence>
<dbReference type="EnsemblPlants" id="ONIVA02G12190.2">
    <property type="protein sequence ID" value="ONIVA02G12190.2"/>
    <property type="gene ID" value="ONIVA02G12190"/>
</dbReference>
<dbReference type="AlphaFoldDB" id="A0A0E0G4G7"/>
<dbReference type="Gramene" id="ONIVA02G12190.2">
    <property type="protein sequence ID" value="ONIVA02G12190.2"/>
    <property type="gene ID" value="ONIVA02G12190"/>
</dbReference>
<name>A0A0E0G4G7_ORYNI</name>
<dbReference type="EnsemblPlants" id="ONIVA02G12190.1">
    <property type="protein sequence ID" value="ONIVA02G12190.1"/>
    <property type="gene ID" value="ONIVA02G12190"/>
</dbReference>